<organism evidence="12 13">
    <name type="scientific">Vombatus ursinus</name>
    <name type="common">Common wombat</name>
    <dbReference type="NCBI Taxonomy" id="29139"/>
    <lineage>
        <taxon>Eukaryota</taxon>
        <taxon>Metazoa</taxon>
        <taxon>Chordata</taxon>
        <taxon>Craniata</taxon>
        <taxon>Vertebrata</taxon>
        <taxon>Euteleostomi</taxon>
        <taxon>Mammalia</taxon>
        <taxon>Metatheria</taxon>
        <taxon>Diprotodontia</taxon>
        <taxon>Vombatidae</taxon>
        <taxon>Vombatus</taxon>
    </lineage>
</organism>
<evidence type="ECO:0000256" key="10">
    <source>
        <dbReference type="ARBA" id="ARBA00043266"/>
    </source>
</evidence>
<dbReference type="GO" id="GO:0002250">
    <property type="term" value="P:adaptive immune response"/>
    <property type="evidence" value="ECO:0007669"/>
    <property type="project" value="UniProtKB-KW"/>
</dbReference>
<keyword evidence="8" id="KW-0675">Receptor</keyword>
<dbReference type="SMART" id="SM00409">
    <property type="entry name" value="IG"/>
    <property type="match status" value="1"/>
</dbReference>
<reference evidence="12" key="2">
    <citation type="submission" date="2025-08" db="UniProtKB">
        <authorList>
            <consortium name="Ensembl"/>
        </authorList>
    </citation>
    <scope>IDENTIFICATION</scope>
</reference>
<dbReference type="SUPFAM" id="SSF48726">
    <property type="entry name" value="Immunoglobulin"/>
    <property type="match status" value="1"/>
</dbReference>
<keyword evidence="5" id="KW-1064">Adaptive immunity</keyword>
<keyword evidence="2" id="KW-1003">Cell membrane</keyword>
<reference evidence="12" key="3">
    <citation type="submission" date="2025-09" db="UniProtKB">
        <authorList>
            <consortium name="Ensembl"/>
        </authorList>
    </citation>
    <scope>IDENTIFICATION</scope>
</reference>
<keyword evidence="4" id="KW-0391">Immunity</keyword>
<evidence type="ECO:0000256" key="4">
    <source>
        <dbReference type="ARBA" id="ARBA00022859"/>
    </source>
</evidence>
<dbReference type="GO" id="GO:0042605">
    <property type="term" value="F:peptide antigen binding"/>
    <property type="evidence" value="ECO:0007669"/>
    <property type="project" value="TreeGrafter"/>
</dbReference>
<dbReference type="GO" id="GO:0042101">
    <property type="term" value="C:T cell receptor complex"/>
    <property type="evidence" value="ECO:0007669"/>
    <property type="project" value="UniProtKB-KW"/>
</dbReference>
<dbReference type="InterPro" id="IPR036179">
    <property type="entry name" value="Ig-like_dom_sf"/>
</dbReference>
<proteinExistence type="predicted"/>
<dbReference type="AlphaFoldDB" id="A0A4X2LMW5"/>
<dbReference type="Proteomes" id="UP000314987">
    <property type="component" value="Unassembled WGS sequence"/>
</dbReference>
<evidence type="ECO:0000256" key="8">
    <source>
        <dbReference type="ARBA" id="ARBA00023170"/>
    </source>
</evidence>
<keyword evidence="7" id="KW-1015">Disulfide bond</keyword>
<keyword evidence="13" id="KW-1185">Reference proteome</keyword>
<dbReference type="InterPro" id="IPR013106">
    <property type="entry name" value="Ig_V-set"/>
</dbReference>
<dbReference type="PANTHER" id="PTHR19343:SF25">
    <property type="entry name" value="IG-LIKE DOMAIN-CONTAINING PROTEIN"/>
    <property type="match status" value="1"/>
</dbReference>
<protein>
    <recommendedName>
        <fullName evidence="11">Ig-like domain-containing protein</fullName>
    </recommendedName>
</protein>
<keyword evidence="10" id="KW-1279">T cell receptor</keyword>
<keyword evidence="9" id="KW-0393">Immunoglobulin domain</keyword>
<keyword evidence="6" id="KW-0472">Membrane</keyword>
<dbReference type="STRING" id="29139.ENSVURP00010026529"/>
<evidence type="ECO:0000256" key="5">
    <source>
        <dbReference type="ARBA" id="ARBA00023130"/>
    </source>
</evidence>
<dbReference type="Pfam" id="PF07686">
    <property type="entry name" value="V-set"/>
    <property type="match status" value="1"/>
</dbReference>
<evidence type="ECO:0000313" key="13">
    <source>
        <dbReference type="Proteomes" id="UP000314987"/>
    </source>
</evidence>
<comment type="subcellular location">
    <subcellularLocation>
        <location evidence="1">Cell membrane</location>
    </subcellularLocation>
</comment>
<evidence type="ECO:0000256" key="6">
    <source>
        <dbReference type="ARBA" id="ARBA00023136"/>
    </source>
</evidence>
<accession>A0A4X2LMW5</accession>
<dbReference type="PROSITE" id="PS50835">
    <property type="entry name" value="IG_LIKE"/>
    <property type="match status" value="1"/>
</dbReference>
<keyword evidence="3" id="KW-0732">Signal</keyword>
<name>A0A4X2LMW5_VOMUR</name>
<dbReference type="GeneTree" id="ENSGT00940000161790"/>
<reference evidence="13" key="1">
    <citation type="submission" date="2018-12" db="EMBL/GenBank/DDBJ databases">
        <authorList>
            <person name="Yazar S."/>
        </authorList>
    </citation>
    <scope>NUCLEOTIDE SEQUENCE [LARGE SCALE GENOMIC DNA]</scope>
</reference>
<evidence type="ECO:0000256" key="1">
    <source>
        <dbReference type="ARBA" id="ARBA00004236"/>
    </source>
</evidence>
<dbReference type="InterPro" id="IPR013783">
    <property type="entry name" value="Ig-like_fold"/>
</dbReference>
<dbReference type="InterPro" id="IPR051006">
    <property type="entry name" value="TCR_variable_domain"/>
</dbReference>
<dbReference type="InterPro" id="IPR003599">
    <property type="entry name" value="Ig_sub"/>
</dbReference>
<evidence type="ECO:0000256" key="7">
    <source>
        <dbReference type="ARBA" id="ARBA00023157"/>
    </source>
</evidence>
<dbReference type="Gene3D" id="2.60.40.10">
    <property type="entry name" value="Immunoglobulins"/>
    <property type="match status" value="1"/>
</dbReference>
<evidence type="ECO:0000256" key="9">
    <source>
        <dbReference type="ARBA" id="ARBA00023319"/>
    </source>
</evidence>
<evidence type="ECO:0000259" key="11">
    <source>
        <dbReference type="PROSITE" id="PS50835"/>
    </source>
</evidence>
<feature type="domain" description="Ig-like" evidence="11">
    <location>
        <begin position="21"/>
        <end position="129"/>
    </location>
</feature>
<evidence type="ECO:0000313" key="12">
    <source>
        <dbReference type="Ensembl" id="ENSVURP00010026529.1"/>
    </source>
</evidence>
<dbReference type="FunFam" id="2.60.40.10:FF:000878">
    <property type="entry name" value="T cell receptor alpha variable 38-1"/>
    <property type="match status" value="1"/>
</dbReference>
<dbReference type="PANTHER" id="PTHR19343">
    <property type="entry name" value="T CELL RECEPTOR ALPHA VARIABLE 1-2"/>
    <property type="match status" value="1"/>
</dbReference>
<evidence type="ECO:0000256" key="2">
    <source>
        <dbReference type="ARBA" id="ARBA00022475"/>
    </source>
</evidence>
<evidence type="ECO:0000256" key="3">
    <source>
        <dbReference type="ARBA" id="ARBA00022729"/>
    </source>
</evidence>
<dbReference type="OMA" id="CKFETSE"/>
<dbReference type="Ensembl" id="ENSVURT00010030217.1">
    <property type="protein sequence ID" value="ENSVURP00010026529.1"/>
    <property type="gene ID" value="ENSVURG00010020300.1"/>
</dbReference>
<dbReference type="InterPro" id="IPR007110">
    <property type="entry name" value="Ig-like_dom"/>
</dbReference>
<sequence length="140" mass="15772">MNWDIIDGSWQRINPLCLLFPAGASTVEDVIQAPASTSVQEGEAVTVNCKYETSRAQIVLFWYKQSLSGEMVPLIRQDSYNQENARVDRYSVILEKTEKSINLTISDSQLENSATYFCVLSDLTVRDVTGAAVQKHHRWA</sequence>